<keyword evidence="2" id="KW-1133">Transmembrane helix</keyword>
<sequence>MIRINLLPYRAKKRAENIQRQVTIFLICFFVILAAMLYYNMTLSSKIDQLNAKVEDINAEIAKVERQAKKVDELKKELQKLNQKIAIIKNLEAQRKGAVRLLDDMTQMVAEDRTSSDSGALEGKESEKIKRLWFTSFQANGDDVKIRGIALDNKTVADFMTRLEVSKLFINVNLQRLQQQKIKNLNLKNFEISCTRAPSKNDEKDKK</sequence>
<dbReference type="AlphaFoldDB" id="A0A8J6NTI0"/>
<evidence type="ECO:0000256" key="2">
    <source>
        <dbReference type="SAM" id="Phobius"/>
    </source>
</evidence>
<feature type="transmembrane region" description="Helical" evidence="2">
    <location>
        <begin position="21"/>
        <end position="41"/>
    </location>
</feature>
<accession>A0A8J6NTI0</accession>
<dbReference type="InterPro" id="IPR007813">
    <property type="entry name" value="PilN"/>
</dbReference>
<keyword evidence="1" id="KW-0175">Coiled coil</keyword>
<name>A0A8J6NTI0_9BACT</name>
<feature type="coiled-coil region" evidence="1">
    <location>
        <begin position="40"/>
        <end position="108"/>
    </location>
</feature>
<dbReference type="PANTHER" id="PTHR40278:SF1">
    <property type="entry name" value="DNA UTILIZATION PROTEIN HOFN"/>
    <property type="match status" value="1"/>
</dbReference>
<gene>
    <name evidence="3" type="ORF">H8E23_11565</name>
</gene>
<dbReference type="PANTHER" id="PTHR40278">
    <property type="entry name" value="DNA UTILIZATION PROTEIN HOFN"/>
    <property type="match status" value="1"/>
</dbReference>
<dbReference type="InterPro" id="IPR052534">
    <property type="entry name" value="Extracell_DNA_Util/SecSys_Comp"/>
</dbReference>
<dbReference type="Pfam" id="PF05137">
    <property type="entry name" value="PilN"/>
    <property type="match status" value="1"/>
</dbReference>
<dbReference type="EMBL" id="JACNJH010000164">
    <property type="protein sequence ID" value="MBC8362022.1"/>
    <property type="molecule type" value="Genomic_DNA"/>
</dbReference>
<protein>
    <submittedName>
        <fullName evidence="3">PilN domain-containing protein</fullName>
    </submittedName>
</protein>
<organism evidence="3 4">
    <name type="scientific">Candidatus Desulfatibia profunda</name>
    <dbReference type="NCBI Taxonomy" id="2841695"/>
    <lineage>
        <taxon>Bacteria</taxon>
        <taxon>Pseudomonadati</taxon>
        <taxon>Thermodesulfobacteriota</taxon>
        <taxon>Desulfobacteria</taxon>
        <taxon>Desulfobacterales</taxon>
        <taxon>Desulfobacterales incertae sedis</taxon>
        <taxon>Candidatus Desulfatibia</taxon>
    </lineage>
</organism>
<keyword evidence="2" id="KW-0812">Transmembrane</keyword>
<evidence type="ECO:0000313" key="4">
    <source>
        <dbReference type="Proteomes" id="UP000603434"/>
    </source>
</evidence>
<evidence type="ECO:0000256" key="1">
    <source>
        <dbReference type="SAM" id="Coils"/>
    </source>
</evidence>
<reference evidence="3 4" key="1">
    <citation type="submission" date="2020-08" db="EMBL/GenBank/DDBJ databases">
        <title>Bridging the membrane lipid divide: bacteria of the FCB group superphylum have the potential to synthesize archaeal ether lipids.</title>
        <authorList>
            <person name="Villanueva L."/>
            <person name="Von Meijenfeldt F.A.B."/>
            <person name="Westbye A.B."/>
            <person name="Yadav S."/>
            <person name="Hopmans E.C."/>
            <person name="Dutilh B.E."/>
            <person name="Sinninghe Damste J.S."/>
        </authorList>
    </citation>
    <scope>NUCLEOTIDE SEQUENCE [LARGE SCALE GENOMIC DNA]</scope>
    <source>
        <strain evidence="3">NIOZ-UU30</strain>
    </source>
</reference>
<comment type="caution">
    <text evidence="3">The sequence shown here is derived from an EMBL/GenBank/DDBJ whole genome shotgun (WGS) entry which is preliminary data.</text>
</comment>
<evidence type="ECO:0000313" key="3">
    <source>
        <dbReference type="EMBL" id="MBC8362022.1"/>
    </source>
</evidence>
<proteinExistence type="predicted"/>
<dbReference type="Proteomes" id="UP000603434">
    <property type="component" value="Unassembled WGS sequence"/>
</dbReference>
<keyword evidence="2" id="KW-0472">Membrane</keyword>